<dbReference type="Proteomes" id="UP001175271">
    <property type="component" value="Unassembled WGS sequence"/>
</dbReference>
<dbReference type="InterPro" id="IPR044189">
    <property type="entry name" value="XPO4/7-like"/>
</dbReference>
<evidence type="ECO:0000256" key="3">
    <source>
        <dbReference type="ARBA" id="ARBA00009466"/>
    </source>
</evidence>
<evidence type="ECO:0000256" key="7">
    <source>
        <dbReference type="ARBA" id="ARBA00023242"/>
    </source>
</evidence>
<dbReference type="Gene3D" id="1.25.10.10">
    <property type="entry name" value="Leucine-rich Repeat Variant"/>
    <property type="match status" value="2"/>
</dbReference>
<dbReference type="EMBL" id="JAUCMV010000005">
    <property type="protein sequence ID" value="KAK0399792.1"/>
    <property type="molecule type" value="Genomic_DNA"/>
</dbReference>
<dbReference type="SUPFAM" id="SSF48371">
    <property type="entry name" value="ARM repeat"/>
    <property type="match status" value="1"/>
</dbReference>
<comment type="caution">
    <text evidence="9">The sequence shown here is derived from an EMBL/GenBank/DDBJ whole genome shotgun (WGS) entry which is preliminary data.</text>
</comment>
<organism evidence="9 10">
    <name type="scientific">Steinernema hermaphroditum</name>
    <dbReference type="NCBI Taxonomy" id="289476"/>
    <lineage>
        <taxon>Eukaryota</taxon>
        <taxon>Metazoa</taxon>
        <taxon>Ecdysozoa</taxon>
        <taxon>Nematoda</taxon>
        <taxon>Chromadorea</taxon>
        <taxon>Rhabditida</taxon>
        <taxon>Tylenchina</taxon>
        <taxon>Panagrolaimomorpha</taxon>
        <taxon>Strongyloidoidea</taxon>
        <taxon>Steinernematidae</taxon>
        <taxon>Steinernema</taxon>
    </lineage>
</organism>
<dbReference type="GO" id="GO:0005643">
    <property type="term" value="C:nuclear pore"/>
    <property type="evidence" value="ECO:0007669"/>
    <property type="project" value="TreeGrafter"/>
</dbReference>
<evidence type="ECO:0000256" key="6">
    <source>
        <dbReference type="ARBA" id="ARBA00022927"/>
    </source>
</evidence>
<keyword evidence="4" id="KW-0813">Transport</keyword>
<reference evidence="9" key="1">
    <citation type="submission" date="2023-06" db="EMBL/GenBank/DDBJ databases">
        <title>Genomic analysis of the entomopathogenic nematode Steinernema hermaphroditum.</title>
        <authorList>
            <person name="Schwarz E.M."/>
            <person name="Heppert J.K."/>
            <person name="Baniya A."/>
            <person name="Schwartz H.T."/>
            <person name="Tan C.-H."/>
            <person name="Antoshechkin I."/>
            <person name="Sternberg P.W."/>
            <person name="Goodrich-Blair H."/>
            <person name="Dillman A.R."/>
        </authorList>
    </citation>
    <scope>NUCLEOTIDE SEQUENCE</scope>
    <source>
        <strain evidence="9">PS9179</strain>
        <tissue evidence="9">Whole animal</tissue>
    </source>
</reference>
<dbReference type="InterPro" id="IPR011989">
    <property type="entry name" value="ARM-like"/>
</dbReference>
<evidence type="ECO:0000256" key="8">
    <source>
        <dbReference type="ARBA" id="ARBA00040444"/>
    </source>
</evidence>
<dbReference type="GO" id="GO:0006611">
    <property type="term" value="P:protein export from nucleus"/>
    <property type="evidence" value="ECO:0007669"/>
    <property type="project" value="TreeGrafter"/>
</dbReference>
<sequence>MAAFNLEDIERLERAADVFLGDPSKVTKEQRREAESFFDTLQKSNLSLEQCLYIFEKTSSPFVIFQVSQCLGLAVFRDWAQLSDQTVHDAYQFLLKFAIDNPHLPPFAISELFKCSARIFKRGILDEQKKNSSSAIYSLIRSLITSESESYRILGCQVIEALAAEFSSSWGGSKYGLTWDFHIRAKRAFESNGLKELFSLALQIIGSLAQQPEYVYEADAVHVQLAQKFLGIANIVLSWNFSPKIVNSNLLFHGENHPSDTAFRPPEEWKDVVQNPEFVNLFFRLHSCVRRNDYLCTMSMQCIAQLATVMGEVMGGPPTIGEFHGFHDQYLNNYLTRFLETFENQPAEIEIVFVASSMYKLLTYHPLPLFFRLPTDMLRRWLSTITTRIITYTPIAVRGMLEDPTHTGYEALKLLYQTWAVVLQSKNTYYKKLEIPINNVDFLDYLTRDIVNELLKSLIHQVDNDDEVNDDHEHEDDIIQFSDHLRQIGTFVSACPQTTVDVLATILHEKVSQLPTVYSSNDWNALRHWQEGIHWTLLVVGYSLTNEQVGAFIPANLVNYCLDSAAKRGTATPLDGKNFIQQCIDNPEQLVLNPNLEPIISVFGHLLSLCSLQYHVLTRGGIGGLSPTVLRSTLWATRRMISALTARDEEGNDPIMAPSSEYYSILQLVMMEKGSEISLVVVNFFLNFCFDIIDKMSGETKVCEEAIMTLLNVADGRPQEVAGNDIFYDKLGTVKLEKVNSRRLLVSSLVAIGSMCDEPHHHDRMANMILKPLAERYHHLVQTGGNFSDIVDLLECFCGVAEAAQSFTANILLNYLFPILELCPQVLNGAKHEQAVVDSVLRLFAEVTKHLIIFIDEIEVTRKVYNIVAVLMEVYRDTQLGKYKSHLVDEEEQSSDLIYFLDVVTNILSKDIFNSAEPGSISDGVKISLLEFNMLLPLMDKTLLRMPAICSRFFKFILYMTELYPETFSYVEEETVVMLFPIMKAVLTSEYGTEVMVNCIESIGHIAQYFLRPNVTKVDFITNRLAELLPDVFTITMQNGAQLEIFKNGTTTLFNIICCAQEGFTTYVRHLIEMQRSPEVSNNVATAFEELMSDFDGSCNRRQLRIFRDKFETFLARVKGQLCLFH</sequence>
<keyword evidence="6" id="KW-0653">Protein transport</keyword>
<proteinExistence type="inferred from homology"/>
<keyword evidence="7" id="KW-0539">Nucleus</keyword>
<evidence type="ECO:0000313" key="9">
    <source>
        <dbReference type="EMBL" id="KAK0399792.1"/>
    </source>
</evidence>
<accession>A0AA39H8F0</accession>
<keyword evidence="10" id="KW-1185">Reference proteome</keyword>
<dbReference type="GO" id="GO:0005049">
    <property type="term" value="F:nuclear export signal receptor activity"/>
    <property type="evidence" value="ECO:0007669"/>
    <property type="project" value="InterPro"/>
</dbReference>
<dbReference type="GO" id="GO:0005737">
    <property type="term" value="C:cytoplasm"/>
    <property type="evidence" value="ECO:0007669"/>
    <property type="project" value="UniProtKB-SubCell"/>
</dbReference>
<comment type="subcellular location">
    <subcellularLocation>
        <location evidence="2">Cytoplasm</location>
    </subcellularLocation>
    <subcellularLocation>
        <location evidence="1">Nucleus</location>
    </subcellularLocation>
</comment>
<evidence type="ECO:0000256" key="2">
    <source>
        <dbReference type="ARBA" id="ARBA00004496"/>
    </source>
</evidence>
<dbReference type="PANTHER" id="PTHR12596:SF1">
    <property type="entry name" value="EXPORTIN-4"/>
    <property type="match status" value="1"/>
</dbReference>
<protein>
    <recommendedName>
        <fullName evidence="8">Exportin-4</fullName>
    </recommendedName>
</protein>
<gene>
    <name evidence="9" type="ORF">QR680_003215</name>
</gene>
<evidence type="ECO:0000256" key="1">
    <source>
        <dbReference type="ARBA" id="ARBA00004123"/>
    </source>
</evidence>
<evidence type="ECO:0000256" key="5">
    <source>
        <dbReference type="ARBA" id="ARBA00022490"/>
    </source>
</evidence>
<evidence type="ECO:0000313" key="10">
    <source>
        <dbReference type="Proteomes" id="UP001175271"/>
    </source>
</evidence>
<dbReference type="PANTHER" id="PTHR12596">
    <property type="entry name" value="EXPORTIN 4,7-RELATED"/>
    <property type="match status" value="1"/>
</dbReference>
<name>A0AA39H8F0_9BILA</name>
<dbReference type="InterPro" id="IPR016024">
    <property type="entry name" value="ARM-type_fold"/>
</dbReference>
<keyword evidence="5" id="KW-0963">Cytoplasm</keyword>
<evidence type="ECO:0000256" key="4">
    <source>
        <dbReference type="ARBA" id="ARBA00022448"/>
    </source>
</evidence>
<dbReference type="AlphaFoldDB" id="A0AA39H8F0"/>
<comment type="similarity">
    <text evidence="3">Belongs to the exportin family.</text>
</comment>